<evidence type="ECO:0000313" key="6">
    <source>
        <dbReference type="EMBL" id="PPK68402.1"/>
    </source>
</evidence>
<dbReference type="GO" id="GO:0003677">
    <property type="term" value="F:DNA binding"/>
    <property type="evidence" value="ECO:0007669"/>
    <property type="project" value="InterPro"/>
</dbReference>
<protein>
    <submittedName>
        <fullName evidence="6">Sigma-70-like protein</fullName>
    </submittedName>
</protein>
<evidence type="ECO:0000256" key="3">
    <source>
        <dbReference type="ARBA" id="ARBA00023082"/>
    </source>
</evidence>
<keyword evidence="4" id="KW-0804">Transcription</keyword>
<comment type="caution">
    <text evidence="6">The sequence shown here is derived from an EMBL/GenBank/DDBJ whole genome shotgun (WGS) entry which is preliminary data.</text>
</comment>
<dbReference type="AlphaFoldDB" id="A0A2S6GT29"/>
<proteinExistence type="inferred from homology"/>
<comment type="similarity">
    <text evidence="1">Belongs to the sigma-70 factor family. ECF subfamily.</text>
</comment>
<keyword evidence="2" id="KW-0805">Transcription regulation</keyword>
<evidence type="ECO:0000313" key="7">
    <source>
        <dbReference type="Proteomes" id="UP000239203"/>
    </source>
</evidence>
<dbReference type="GO" id="GO:0006352">
    <property type="term" value="P:DNA-templated transcription initiation"/>
    <property type="evidence" value="ECO:0007669"/>
    <property type="project" value="InterPro"/>
</dbReference>
<dbReference type="RefSeq" id="WP_342752262.1">
    <property type="nucleotide sequence ID" value="NZ_CP154825.1"/>
</dbReference>
<evidence type="ECO:0000256" key="1">
    <source>
        <dbReference type="ARBA" id="ARBA00010641"/>
    </source>
</evidence>
<keyword evidence="3" id="KW-0731">Sigma factor</keyword>
<organism evidence="6 7">
    <name type="scientific">Actinokineospora auranticolor</name>
    <dbReference type="NCBI Taxonomy" id="155976"/>
    <lineage>
        <taxon>Bacteria</taxon>
        <taxon>Bacillati</taxon>
        <taxon>Actinomycetota</taxon>
        <taxon>Actinomycetes</taxon>
        <taxon>Pseudonocardiales</taxon>
        <taxon>Pseudonocardiaceae</taxon>
        <taxon>Actinokineospora</taxon>
    </lineage>
</organism>
<dbReference type="InterPro" id="IPR013324">
    <property type="entry name" value="RNA_pol_sigma_r3/r4-like"/>
</dbReference>
<dbReference type="Gene3D" id="1.10.10.10">
    <property type="entry name" value="Winged helix-like DNA-binding domain superfamily/Winged helix DNA-binding domain"/>
    <property type="match status" value="1"/>
</dbReference>
<evidence type="ECO:0000259" key="5">
    <source>
        <dbReference type="Pfam" id="PF08281"/>
    </source>
</evidence>
<dbReference type="SUPFAM" id="SSF88659">
    <property type="entry name" value="Sigma3 and sigma4 domains of RNA polymerase sigma factors"/>
    <property type="match status" value="1"/>
</dbReference>
<dbReference type="InterPro" id="IPR013249">
    <property type="entry name" value="RNA_pol_sigma70_r4_t2"/>
</dbReference>
<dbReference type="Proteomes" id="UP000239203">
    <property type="component" value="Unassembled WGS sequence"/>
</dbReference>
<dbReference type="GO" id="GO:0016987">
    <property type="term" value="F:sigma factor activity"/>
    <property type="evidence" value="ECO:0007669"/>
    <property type="project" value="UniProtKB-KW"/>
</dbReference>
<keyword evidence="7" id="KW-1185">Reference proteome</keyword>
<evidence type="ECO:0000256" key="2">
    <source>
        <dbReference type="ARBA" id="ARBA00023015"/>
    </source>
</evidence>
<feature type="domain" description="RNA polymerase sigma factor 70 region 4 type 2" evidence="5">
    <location>
        <begin position="1"/>
        <end position="47"/>
    </location>
</feature>
<evidence type="ECO:0000256" key="4">
    <source>
        <dbReference type="ARBA" id="ARBA00023163"/>
    </source>
</evidence>
<dbReference type="Pfam" id="PF08281">
    <property type="entry name" value="Sigma70_r4_2"/>
    <property type="match status" value="1"/>
</dbReference>
<name>A0A2S6GT29_9PSEU</name>
<reference evidence="6 7" key="1">
    <citation type="submission" date="2018-02" db="EMBL/GenBank/DDBJ databases">
        <title>Genomic Encyclopedia of Archaeal and Bacterial Type Strains, Phase II (KMG-II): from individual species to whole genera.</title>
        <authorList>
            <person name="Goeker M."/>
        </authorList>
    </citation>
    <scope>NUCLEOTIDE SEQUENCE [LARGE SCALE GENOMIC DNA]</scope>
    <source>
        <strain evidence="6 7">YU 961-1</strain>
    </source>
</reference>
<sequence>MRRLPDAQREVVELCLLGELSSGEPAEVLQVAEATVRSTLSRARSKLTSMVGE</sequence>
<dbReference type="InterPro" id="IPR036388">
    <property type="entry name" value="WH-like_DNA-bd_sf"/>
</dbReference>
<accession>A0A2S6GT29</accession>
<gene>
    <name evidence="6" type="ORF">CLV40_105125</name>
</gene>
<dbReference type="EMBL" id="PTIX01000005">
    <property type="protein sequence ID" value="PPK68402.1"/>
    <property type="molecule type" value="Genomic_DNA"/>
</dbReference>